<gene>
    <name evidence="2" type="ORF">S01H4_20640</name>
</gene>
<sequence>IKDDIGPRDGRGKGRGFHSNKKGVGRKKGGKKGNC</sequence>
<feature type="region of interest" description="Disordered" evidence="1">
    <location>
        <begin position="1"/>
        <end position="35"/>
    </location>
</feature>
<feature type="compositionally biased region" description="Basic residues" evidence="1">
    <location>
        <begin position="13"/>
        <end position="35"/>
    </location>
</feature>
<feature type="non-terminal residue" evidence="2">
    <location>
        <position position="1"/>
    </location>
</feature>
<organism evidence="2">
    <name type="scientific">marine sediment metagenome</name>
    <dbReference type="NCBI Taxonomy" id="412755"/>
    <lineage>
        <taxon>unclassified sequences</taxon>
        <taxon>metagenomes</taxon>
        <taxon>ecological metagenomes</taxon>
    </lineage>
</organism>
<reference evidence="2" key="1">
    <citation type="journal article" date="2014" name="Front. Microbiol.">
        <title>High frequency of phylogenetically diverse reductive dehalogenase-homologous genes in deep subseafloor sedimentary metagenomes.</title>
        <authorList>
            <person name="Kawai M."/>
            <person name="Futagami T."/>
            <person name="Toyoda A."/>
            <person name="Takaki Y."/>
            <person name="Nishi S."/>
            <person name="Hori S."/>
            <person name="Arai W."/>
            <person name="Tsubouchi T."/>
            <person name="Morono Y."/>
            <person name="Uchiyama I."/>
            <person name="Ito T."/>
            <person name="Fujiyama A."/>
            <person name="Inagaki F."/>
            <person name="Takami H."/>
        </authorList>
    </citation>
    <scope>NUCLEOTIDE SEQUENCE</scope>
    <source>
        <strain evidence="2">Expedition CK06-06</strain>
    </source>
</reference>
<dbReference type="AlphaFoldDB" id="X1B278"/>
<accession>X1B278</accession>
<proteinExistence type="predicted"/>
<feature type="compositionally biased region" description="Basic and acidic residues" evidence="1">
    <location>
        <begin position="1"/>
        <end position="12"/>
    </location>
</feature>
<name>X1B278_9ZZZZ</name>
<evidence type="ECO:0000256" key="1">
    <source>
        <dbReference type="SAM" id="MobiDB-lite"/>
    </source>
</evidence>
<comment type="caution">
    <text evidence="2">The sequence shown here is derived from an EMBL/GenBank/DDBJ whole genome shotgun (WGS) entry which is preliminary data.</text>
</comment>
<evidence type="ECO:0000313" key="2">
    <source>
        <dbReference type="EMBL" id="GAG66086.1"/>
    </source>
</evidence>
<dbReference type="EMBL" id="BART01009293">
    <property type="protein sequence ID" value="GAG66086.1"/>
    <property type="molecule type" value="Genomic_DNA"/>
</dbReference>
<protein>
    <submittedName>
        <fullName evidence="2">Uncharacterized protein</fullName>
    </submittedName>
</protein>